<dbReference type="Proteomes" id="UP000441354">
    <property type="component" value="Unassembled WGS sequence"/>
</dbReference>
<reference evidence="1 2" key="1">
    <citation type="journal article" date="2014" name="Arch. Microbiol.">
        <title>Bacillus mesophilum sp. nov., strain IITR-54T, a novel 4-chlorobiphenyl dechlorinating bacterium.</title>
        <authorList>
            <person name="Manickam N."/>
            <person name="Singh N.K."/>
            <person name="Bajaj A."/>
            <person name="Kumar R.M."/>
            <person name="Kaur G."/>
            <person name="Kaur N."/>
            <person name="Bala M."/>
            <person name="Kumar A."/>
            <person name="Mayilraj S."/>
        </authorList>
    </citation>
    <scope>NUCLEOTIDE SEQUENCE [LARGE SCALE GENOMIC DNA]</scope>
    <source>
        <strain evidence="1 2">IITR-54</strain>
    </source>
</reference>
<evidence type="ECO:0000313" key="2">
    <source>
        <dbReference type="Proteomes" id="UP000441354"/>
    </source>
</evidence>
<sequence length="75" mass="8812">MMVYEWMPFATDREEYTQTSFEALIGDAFESMFFAKDDPIPTYIWTVNYVVIVKRSSKIFTDITFKKVPRNPVSA</sequence>
<proteinExistence type="predicted"/>
<keyword evidence="2" id="KW-1185">Reference proteome</keyword>
<dbReference type="EMBL" id="WBOT01000002">
    <property type="protein sequence ID" value="KAB2334031.1"/>
    <property type="molecule type" value="Genomic_DNA"/>
</dbReference>
<comment type="caution">
    <text evidence="1">The sequence shown here is derived from an EMBL/GenBank/DDBJ whole genome shotgun (WGS) entry which is preliminary data.</text>
</comment>
<dbReference type="AlphaFoldDB" id="A0A7V7UWB9"/>
<protein>
    <submittedName>
        <fullName evidence="1">Uncharacterized protein</fullName>
    </submittedName>
</protein>
<accession>A0A7V7UWB9</accession>
<name>A0A7V7UWB9_9BACI</name>
<dbReference type="OrthoDB" id="2691582at2"/>
<organism evidence="1 2">
    <name type="scientific">Bacillus mesophilum</name>
    <dbReference type="NCBI Taxonomy" id="1071718"/>
    <lineage>
        <taxon>Bacteria</taxon>
        <taxon>Bacillati</taxon>
        <taxon>Bacillota</taxon>
        <taxon>Bacilli</taxon>
        <taxon>Bacillales</taxon>
        <taxon>Bacillaceae</taxon>
        <taxon>Bacillus</taxon>
    </lineage>
</organism>
<evidence type="ECO:0000313" key="1">
    <source>
        <dbReference type="EMBL" id="KAB2334031.1"/>
    </source>
</evidence>
<dbReference type="RefSeq" id="WP_151573387.1">
    <property type="nucleotide sequence ID" value="NZ_WBOT01000002.1"/>
</dbReference>
<gene>
    <name evidence="1" type="ORF">F7732_08100</name>
</gene>